<dbReference type="GO" id="GO:0004674">
    <property type="term" value="F:protein serine/threonine kinase activity"/>
    <property type="evidence" value="ECO:0007669"/>
    <property type="project" value="UniProtKB-KW"/>
</dbReference>
<dbReference type="SUPFAM" id="SSF55874">
    <property type="entry name" value="ATPase domain of HSP90 chaperone/DNA topoisomerase II/histidine kinase"/>
    <property type="match status" value="1"/>
</dbReference>
<organism evidence="4 5">
    <name type="scientific">Streptomyces benahoarensis</name>
    <dbReference type="NCBI Taxonomy" id="2595054"/>
    <lineage>
        <taxon>Bacteria</taxon>
        <taxon>Bacillati</taxon>
        <taxon>Actinomycetota</taxon>
        <taxon>Actinomycetes</taxon>
        <taxon>Kitasatosporales</taxon>
        <taxon>Streptomycetaceae</taxon>
        <taxon>Streptomyces</taxon>
    </lineage>
</organism>
<evidence type="ECO:0000256" key="1">
    <source>
        <dbReference type="ARBA" id="ARBA00022527"/>
    </source>
</evidence>
<keyword evidence="5" id="KW-1185">Reference proteome</keyword>
<dbReference type="OrthoDB" id="3211521at2"/>
<feature type="compositionally biased region" description="Low complexity" evidence="2">
    <location>
        <begin position="65"/>
        <end position="80"/>
    </location>
</feature>
<keyword evidence="1" id="KW-0723">Serine/threonine-protein kinase</keyword>
<evidence type="ECO:0000256" key="2">
    <source>
        <dbReference type="SAM" id="MobiDB-lite"/>
    </source>
</evidence>
<name>A0A553Z3M1_9ACTN</name>
<proteinExistence type="predicted"/>
<dbReference type="Proteomes" id="UP000320888">
    <property type="component" value="Unassembled WGS sequence"/>
</dbReference>
<protein>
    <submittedName>
        <fullName evidence="4">ATP-binding protein</fullName>
    </submittedName>
</protein>
<evidence type="ECO:0000313" key="5">
    <source>
        <dbReference type="Proteomes" id="UP000320888"/>
    </source>
</evidence>
<dbReference type="InterPro" id="IPR050267">
    <property type="entry name" value="Anti-sigma-factor_SerPK"/>
</dbReference>
<feature type="region of interest" description="Disordered" evidence="2">
    <location>
        <begin position="248"/>
        <end position="282"/>
    </location>
</feature>
<dbReference type="Gene3D" id="3.30.565.10">
    <property type="entry name" value="Histidine kinase-like ATPase, C-terminal domain"/>
    <property type="match status" value="1"/>
</dbReference>
<reference evidence="4 5" key="1">
    <citation type="submission" date="2019-07" db="EMBL/GenBank/DDBJ databases">
        <title>Draft genome for Streptomyces benahoarensis MZ03-48.</title>
        <authorList>
            <person name="Gonzalez-Pimentel J.L."/>
        </authorList>
    </citation>
    <scope>NUCLEOTIDE SEQUENCE [LARGE SCALE GENOMIC DNA]</scope>
    <source>
        <strain evidence="4 5">MZ03-48</strain>
    </source>
</reference>
<dbReference type="InterPro" id="IPR036890">
    <property type="entry name" value="HATPase_C_sf"/>
</dbReference>
<sequence length="282" mass="29661">MRRSLCVGAQLTTVISQLPSATVTTSTLRPAAPLCEGFLTERTGRVNHDRPLPPRHAPTRRRRTTCPAPRRVAGQRPHAAVARRRPAELRGAVRPAADLPRQLQPGHRRGPDRRPPEGGCAVRELRIDVAAVPEAVPAVRRVIRRELGPGGSDVELCVGELLSNAVRHVGGGVPLSVRIAATASGGCRIAVTDPARRALPVLRYVAGDAESGRGLALVNAVAVRWGVWQHADGKTVWCETAATVRQAPVTPGRQAPVRGAPRPGAAHSAAGAVRAGGGDGAW</sequence>
<dbReference type="PANTHER" id="PTHR35526">
    <property type="entry name" value="ANTI-SIGMA-F FACTOR RSBW-RELATED"/>
    <property type="match status" value="1"/>
</dbReference>
<gene>
    <name evidence="4" type="ORF">FNZ23_20055</name>
</gene>
<accession>A0A553Z3M1</accession>
<feature type="domain" description="Histidine kinase/HSP90-like ATPase" evidence="3">
    <location>
        <begin position="131"/>
        <end position="237"/>
    </location>
</feature>
<dbReference type="Pfam" id="PF13581">
    <property type="entry name" value="HATPase_c_2"/>
    <property type="match status" value="1"/>
</dbReference>
<dbReference type="CDD" id="cd16936">
    <property type="entry name" value="HATPase_RsbW-like"/>
    <property type="match status" value="1"/>
</dbReference>
<keyword evidence="4" id="KW-0067">ATP-binding</keyword>
<feature type="compositionally biased region" description="Low complexity" evidence="2">
    <location>
        <begin position="251"/>
        <end position="273"/>
    </location>
</feature>
<dbReference type="AlphaFoldDB" id="A0A553Z3M1"/>
<comment type="caution">
    <text evidence="4">The sequence shown here is derived from an EMBL/GenBank/DDBJ whole genome shotgun (WGS) entry which is preliminary data.</text>
</comment>
<keyword evidence="1" id="KW-0418">Kinase</keyword>
<dbReference type="EMBL" id="VKLS01000282">
    <property type="protein sequence ID" value="TSB36085.1"/>
    <property type="molecule type" value="Genomic_DNA"/>
</dbReference>
<evidence type="ECO:0000313" key="4">
    <source>
        <dbReference type="EMBL" id="TSB36085.1"/>
    </source>
</evidence>
<dbReference type="GO" id="GO:0005524">
    <property type="term" value="F:ATP binding"/>
    <property type="evidence" value="ECO:0007669"/>
    <property type="project" value="UniProtKB-KW"/>
</dbReference>
<evidence type="ECO:0000259" key="3">
    <source>
        <dbReference type="Pfam" id="PF13581"/>
    </source>
</evidence>
<keyword evidence="4" id="KW-0547">Nucleotide-binding</keyword>
<keyword evidence="1" id="KW-0808">Transferase</keyword>
<feature type="region of interest" description="Disordered" evidence="2">
    <location>
        <begin position="45"/>
        <end position="119"/>
    </location>
</feature>
<dbReference type="InterPro" id="IPR003594">
    <property type="entry name" value="HATPase_dom"/>
</dbReference>
<dbReference type="PANTHER" id="PTHR35526:SF3">
    <property type="entry name" value="ANTI-SIGMA-F FACTOR RSBW"/>
    <property type="match status" value="1"/>
</dbReference>